<dbReference type="PANTHER" id="PTHR13379">
    <property type="entry name" value="UNCHARACTERIZED DUF1308"/>
    <property type="match status" value="1"/>
</dbReference>
<dbReference type="EMBL" id="KZ451976">
    <property type="protein sequence ID" value="PKA56023.1"/>
    <property type="molecule type" value="Genomic_DNA"/>
</dbReference>
<proteinExistence type="predicted"/>
<reference evidence="2 3" key="1">
    <citation type="journal article" date="2017" name="Nature">
        <title>The Apostasia genome and the evolution of orchids.</title>
        <authorList>
            <person name="Zhang G.Q."/>
            <person name="Liu K.W."/>
            <person name="Li Z."/>
            <person name="Lohaus R."/>
            <person name="Hsiao Y.Y."/>
            <person name="Niu S.C."/>
            <person name="Wang J.Y."/>
            <person name="Lin Y.C."/>
            <person name="Xu Q."/>
            <person name="Chen L.J."/>
            <person name="Yoshida K."/>
            <person name="Fujiwara S."/>
            <person name="Wang Z.W."/>
            <person name="Zhang Y.Q."/>
            <person name="Mitsuda N."/>
            <person name="Wang M."/>
            <person name="Liu G.H."/>
            <person name="Pecoraro L."/>
            <person name="Huang H.X."/>
            <person name="Xiao X.J."/>
            <person name="Lin M."/>
            <person name="Wu X.Y."/>
            <person name="Wu W.L."/>
            <person name="Chen Y.Y."/>
            <person name="Chang S.B."/>
            <person name="Sakamoto S."/>
            <person name="Ohme-Takagi M."/>
            <person name="Yagi M."/>
            <person name="Zeng S.J."/>
            <person name="Shen C.Y."/>
            <person name="Yeh C.M."/>
            <person name="Luo Y.B."/>
            <person name="Tsai W.C."/>
            <person name="Van de Peer Y."/>
            <person name="Liu Z.J."/>
        </authorList>
    </citation>
    <scope>NUCLEOTIDE SEQUENCE [LARGE SCALE GENOMIC DNA]</scope>
    <source>
        <strain evidence="3">cv. Shenzhen</strain>
        <tissue evidence="2">Stem</tissue>
    </source>
</reference>
<protein>
    <recommendedName>
        <fullName evidence="1">DUF1308 domain-containing protein</fullName>
    </recommendedName>
</protein>
<dbReference type="OrthoDB" id="441890at2759"/>
<dbReference type="AlphaFoldDB" id="A0A2I0AKD7"/>
<organism evidence="2 3">
    <name type="scientific">Apostasia shenzhenica</name>
    <dbReference type="NCBI Taxonomy" id="1088818"/>
    <lineage>
        <taxon>Eukaryota</taxon>
        <taxon>Viridiplantae</taxon>
        <taxon>Streptophyta</taxon>
        <taxon>Embryophyta</taxon>
        <taxon>Tracheophyta</taxon>
        <taxon>Spermatophyta</taxon>
        <taxon>Magnoliopsida</taxon>
        <taxon>Liliopsida</taxon>
        <taxon>Asparagales</taxon>
        <taxon>Orchidaceae</taxon>
        <taxon>Apostasioideae</taxon>
        <taxon>Apostasia</taxon>
    </lineage>
</organism>
<keyword evidence="3" id="KW-1185">Reference proteome</keyword>
<evidence type="ECO:0000259" key="1">
    <source>
        <dbReference type="Pfam" id="PF07000"/>
    </source>
</evidence>
<dbReference type="Proteomes" id="UP000236161">
    <property type="component" value="Unassembled WGS sequence"/>
</dbReference>
<dbReference type="Pfam" id="PF07000">
    <property type="entry name" value="DUF1308"/>
    <property type="match status" value="1"/>
</dbReference>
<gene>
    <name evidence="2" type="ORF">AXF42_Ash014696</name>
</gene>
<dbReference type="InterPro" id="IPR010733">
    <property type="entry name" value="DUF1308"/>
</dbReference>
<evidence type="ECO:0000313" key="3">
    <source>
        <dbReference type="Proteomes" id="UP000236161"/>
    </source>
</evidence>
<accession>A0A2I0AKD7</accession>
<evidence type="ECO:0000313" key="2">
    <source>
        <dbReference type="EMBL" id="PKA56023.1"/>
    </source>
</evidence>
<name>A0A2I0AKD7_9ASPA</name>
<dbReference type="STRING" id="1088818.A0A2I0AKD7"/>
<feature type="domain" description="DUF1308" evidence="1">
    <location>
        <begin position="261"/>
        <end position="427"/>
    </location>
</feature>
<dbReference type="PANTHER" id="PTHR13379:SF0">
    <property type="entry name" value="UPF0415 PROTEIN C7ORF25"/>
    <property type="match status" value="1"/>
</dbReference>
<sequence>MDQPTAQSAVSDEADQAKRRCIALRHRILHSLPPSKLTSSAKSTLLRLLHGELRFLSGLPSPTAHISSNVGYFESIVGVLLHPAVNCASRLCKPVPSTSAHLDIVCTFGGSPAWFLVSDRNPTRISWTGSLRVRAERALLAARSVPVALKPSSVFIVFARGLPEDVALEIGGQICAFEVDPIVECVEFEDLEEGWVGVGSWGMEGSRWFEVKIDEGTHYCAETFPIEAKVSSREEVDMGNDVFGEFVSSFRPSGMEAVDLINLDTTALIAMVSGISNYAAEKLLRSPERDMRERFKGNYEFVMAQLSSEMEQPILGKLKVFVKGKRGIICESVFAEFRELISMFGGPNEKFRAEKLLKHLLVVPDNPSARISGLPTTRRIAKKTKLIFGTGDHWHAPTLTANMGFLRAASQTGLSLLAIEHKPRALTGN</sequence>